<keyword evidence="2" id="KW-0812">Transmembrane</keyword>
<evidence type="ECO:0000256" key="1">
    <source>
        <dbReference type="SAM" id="MobiDB-lite"/>
    </source>
</evidence>
<evidence type="ECO:0000259" key="3">
    <source>
        <dbReference type="Pfam" id="PF00487"/>
    </source>
</evidence>
<dbReference type="InterPro" id="IPR005804">
    <property type="entry name" value="FA_desaturase_dom"/>
</dbReference>
<feature type="domain" description="Fatty acid desaturase" evidence="3">
    <location>
        <begin position="71"/>
        <end position="282"/>
    </location>
</feature>
<keyword evidence="2" id="KW-0472">Membrane</keyword>
<proteinExistence type="predicted"/>
<feature type="transmembrane region" description="Helical" evidence="2">
    <location>
        <begin position="49"/>
        <end position="70"/>
    </location>
</feature>
<dbReference type="EMBL" id="AP018448">
    <property type="protein sequence ID" value="BBC31268.1"/>
    <property type="molecule type" value="Genomic_DNA"/>
</dbReference>
<evidence type="ECO:0000313" key="5">
    <source>
        <dbReference type="Proteomes" id="UP001321542"/>
    </source>
</evidence>
<feature type="transmembrane region" description="Helical" evidence="2">
    <location>
        <begin position="106"/>
        <end position="124"/>
    </location>
</feature>
<protein>
    <submittedName>
        <fullName evidence="4">Fatty acid desaturase</fullName>
    </submittedName>
</protein>
<accession>A0ABM7F3V2</accession>
<evidence type="ECO:0000313" key="4">
    <source>
        <dbReference type="EMBL" id="BBC31268.1"/>
    </source>
</evidence>
<name>A0ABM7F3V2_9ACTN</name>
<dbReference type="Pfam" id="PF00487">
    <property type="entry name" value="FA_desaturase"/>
    <property type="match status" value="1"/>
</dbReference>
<feature type="transmembrane region" description="Helical" evidence="2">
    <location>
        <begin position="176"/>
        <end position="194"/>
    </location>
</feature>
<organism evidence="4 5">
    <name type="scientific">Streptomyces graminofaciens</name>
    <dbReference type="NCBI Taxonomy" id="68212"/>
    <lineage>
        <taxon>Bacteria</taxon>
        <taxon>Bacillati</taxon>
        <taxon>Actinomycetota</taxon>
        <taxon>Actinomycetes</taxon>
        <taxon>Kitasatosporales</taxon>
        <taxon>Streptomycetaceae</taxon>
        <taxon>Streptomyces</taxon>
    </lineage>
</organism>
<sequence length="288" mass="31860">MTTPERTGGAGPTVGPHGPDGPERPPVPGLPSLAELGEDLLVTTRRQRIVALVRPGAGVLLFAVAVWLGWWWLTPVIVFGIFVAVVTVTHDVVHRTIGLSPRATDWALFAMGLVLLESGHAYRATHTQHHRLFPHPDDPEGRPAELSLLGAVCYGPVFLVRLWIWSYGRGRDRRWLLAEAVAPFAALGGGVLLLPYTPGVLVYTVMAIVGSWVYPLLTVYLPHHDYGDTPLTQTRTLRGRIVPALFLELTYHLEHHLYPRVPSHRLPELARRLEGHFATHGVRPVRVV</sequence>
<feature type="transmembrane region" description="Helical" evidence="2">
    <location>
        <begin position="200"/>
        <end position="221"/>
    </location>
</feature>
<gene>
    <name evidence="4" type="ORF">SGFS_025620</name>
</gene>
<reference evidence="4 5" key="1">
    <citation type="journal article" date="2010" name="ChemBioChem">
        <title>Cloning and characterization of the biosynthetic gene cluster of 16-membered macrolide antibiotic FD-891: involvement of a dual functional cytochrome P450 monooxygenase catalyzing epoxidation and hydroxylation.</title>
        <authorList>
            <person name="Kudo F."/>
            <person name="Motegi A."/>
            <person name="Mizoue K."/>
            <person name="Eguchi T."/>
        </authorList>
    </citation>
    <scope>NUCLEOTIDE SEQUENCE [LARGE SCALE GENOMIC DNA]</scope>
    <source>
        <strain evidence="4 5">A-8890</strain>
    </source>
</reference>
<reference evidence="4 5" key="2">
    <citation type="journal article" date="2023" name="ChemBioChem">
        <title>Acyltransferase Domain Exchange between Two Independent Type I Polyketide Synthases in the Same Producer Strain of Macrolide Antibiotics.</title>
        <authorList>
            <person name="Kudo F."/>
            <person name="Kishikawa K."/>
            <person name="Tsuboi K."/>
            <person name="Kido T."/>
            <person name="Usui T."/>
            <person name="Hashimoto J."/>
            <person name="Shin-Ya K."/>
            <person name="Miyanaga A."/>
            <person name="Eguchi T."/>
        </authorList>
    </citation>
    <scope>NUCLEOTIDE SEQUENCE [LARGE SCALE GENOMIC DNA]</scope>
    <source>
        <strain evidence="4 5">A-8890</strain>
    </source>
</reference>
<dbReference type="RefSeq" id="WP_286249942.1">
    <property type="nucleotide sequence ID" value="NZ_AP018448.1"/>
</dbReference>
<feature type="transmembrane region" description="Helical" evidence="2">
    <location>
        <begin position="76"/>
        <end position="94"/>
    </location>
</feature>
<feature type="region of interest" description="Disordered" evidence="1">
    <location>
        <begin position="1"/>
        <end position="29"/>
    </location>
</feature>
<keyword evidence="5" id="KW-1185">Reference proteome</keyword>
<evidence type="ECO:0000256" key="2">
    <source>
        <dbReference type="SAM" id="Phobius"/>
    </source>
</evidence>
<dbReference type="Proteomes" id="UP001321542">
    <property type="component" value="Chromosome"/>
</dbReference>
<feature type="transmembrane region" description="Helical" evidence="2">
    <location>
        <begin position="144"/>
        <end position="164"/>
    </location>
</feature>
<keyword evidence="2" id="KW-1133">Transmembrane helix</keyword>